<name>A0A840L1G3_9BURK</name>
<evidence type="ECO:0000259" key="12">
    <source>
        <dbReference type="PROSITE" id="PS50106"/>
    </source>
</evidence>
<reference evidence="13 14" key="1">
    <citation type="submission" date="2020-08" db="EMBL/GenBank/DDBJ databases">
        <title>Functional genomics of gut bacteria from endangered species of beetles.</title>
        <authorList>
            <person name="Carlos-Shanley C."/>
        </authorList>
    </citation>
    <scope>NUCLEOTIDE SEQUENCE [LARGE SCALE GENOMIC DNA]</scope>
    <source>
        <strain evidence="13 14">S00239</strain>
    </source>
</reference>
<organism evidence="13 14">
    <name type="scientific">Roseateles oligotrophus</name>
    <dbReference type="NCBI Taxonomy" id="1769250"/>
    <lineage>
        <taxon>Bacteria</taxon>
        <taxon>Pseudomonadati</taxon>
        <taxon>Pseudomonadota</taxon>
        <taxon>Betaproteobacteria</taxon>
        <taxon>Burkholderiales</taxon>
        <taxon>Sphaerotilaceae</taxon>
        <taxon>Roseateles</taxon>
    </lineage>
</organism>
<evidence type="ECO:0000256" key="2">
    <source>
        <dbReference type="ARBA" id="ARBA00004141"/>
    </source>
</evidence>
<dbReference type="AlphaFoldDB" id="A0A840L1G3"/>
<dbReference type="InterPro" id="IPR004387">
    <property type="entry name" value="Pept_M50_Zn"/>
</dbReference>
<evidence type="ECO:0000313" key="14">
    <source>
        <dbReference type="Proteomes" id="UP000562027"/>
    </source>
</evidence>
<feature type="transmembrane region" description="Helical" evidence="11">
    <location>
        <begin position="431"/>
        <end position="449"/>
    </location>
</feature>
<keyword evidence="9 11" id="KW-0482">Metalloprotease</keyword>
<evidence type="ECO:0000256" key="3">
    <source>
        <dbReference type="ARBA" id="ARBA00007931"/>
    </source>
</evidence>
<dbReference type="Pfam" id="PF02163">
    <property type="entry name" value="Peptidase_M50"/>
    <property type="match status" value="1"/>
</dbReference>
<evidence type="ECO:0000256" key="4">
    <source>
        <dbReference type="ARBA" id="ARBA00022670"/>
    </source>
</evidence>
<dbReference type="RefSeq" id="WP_184295999.1">
    <property type="nucleotide sequence ID" value="NZ_JACHLP010000001.1"/>
</dbReference>
<keyword evidence="5 11" id="KW-0812">Transmembrane</keyword>
<evidence type="ECO:0000256" key="11">
    <source>
        <dbReference type="RuleBase" id="RU362031"/>
    </source>
</evidence>
<feature type="domain" description="PDZ" evidence="12">
    <location>
        <begin position="197"/>
        <end position="257"/>
    </location>
</feature>
<keyword evidence="14" id="KW-1185">Reference proteome</keyword>
<keyword evidence="8 11" id="KW-1133">Transmembrane helix</keyword>
<feature type="transmembrane region" description="Helical" evidence="11">
    <location>
        <begin position="95"/>
        <end position="116"/>
    </location>
</feature>
<gene>
    <name evidence="13" type="ORF">HNP55_000585</name>
</gene>
<dbReference type="GO" id="GO:0046872">
    <property type="term" value="F:metal ion binding"/>
    <property type="evidence" value="ECO:0007669"/>
    <property type="project" value="UniProtKB-KW"/>
</dbReference>
<comment type="caution">
    <text evidence="13">The sequence shown here is derived from an EMBL/GenBank/DDBJ whole genome shotgun (WGS) entry which is preliminary data.</text>
</comment>
<comment type="subcellular location">
    <subcellularLocation>
        <location evidence="2">Membrane</location>
        <topology evidence="2">Multi-pass membrane protein</topology>
    </subcellularLocation>
</comment>
<evidence type="ECO:0000256" key="8">
    <source>
        <dbReference type="ARBA" id="ARBA00022989"/>
    </source>
</evidence>
<dbReference type="PANTHER" id="PTHR42837:SF2">
    <property type="entry name" value="MEMBRANE METALLOPROTEASE ARASP2, CHLOROPLASTIC-RELATED"/>
    <property type="match status" value="1"/>
</dbReference>
<accession>A0A840L1G3</accession>
<dbReference type="InterPro" id="IPR041489">
    <property type="entry name" value="PDZ_6"/>
</dbReference>
<dbReference type="GO" id="GO:0016020">
    <property type="term" value="C:membrane"/>
    <property type="evidence" value="ECO:0007669"/>
    <property type="project" value="UniProtKB-SubCell"/>
</dbReference>
<comment type="similarity">
    <text evidence="3 11">Belongs to the peptidase M50B family.</text>
</comment>
<evidence type="ECO:0000256" key="9">
    <source>
        <dbReference type="ARBA" id="ARBA00023049"/>
    </source>
</evidence>
<evidence type="ECO:0000256" key="5">
    <source>
        <dbReference type="ARBA" id="ARBA00022692"/>
    </source>
</evidence>
<dbReference type="InterPro" id="IPR001478">
    <property type="entry name" value="PDZ"/>
</dbReference>
<dbReference type="SMART" id="SM00228">
    <property type="entry name" value="PDZ"/>
    <property type="match status" value="2"/>
</dbReference>
<dbReference type="EMBL" id="JACHLP010000001">
    <property type="protein sequence ID" value="MBB4842090.1"/>
    <property type="molecule type" value="Genomic_DNA"/>
</dbReference>
<dbReference type="CDD" id="cd06163">
    <property type="entry name" value="S2P-M50_PDZ_RseP-like"/>
    <property type="match status" value="1"/>
</dbReference>
<sequence length="455" mass="49079">MTTLLAFLVTLAVLIVVHEYGHYRVARACGVKVLRFSVGFGRVLWRRQAHPDATEFTLCAIPLGGYVRMLDEREGPVTPAMREQAFNNRPLRQRVAIVAAGPLANLLLAALLFGAANWAGIALPKAVLGAPAAGSLAERAGMQAGDWVQATSRNGQDWRDTDSLLDLHEQLAAALAQGEKLHLSVSDAKGHGRRELLLDMERLKGAEMDASLTAKLGLGGPFSEPVLGRISAGGAAEQAGLKEGDRVLAVDEATVQDAASLRQLIRASGSAGELRAQQWRVQRGSETLVIEVRPKLVSEADKKIGRIEALVGAAPEMVLQRYGFFDGLLRGFERTWDVSWMTLKVFGRMLIGEASLKNLSGPLTIAEYAGQSARLGLAHYLGFLALVSVSLGVLNLLPLPMLDGGHLMYYLFEGLSGRPVSEWWQTQLQRAGALILMLMMALALSNDVARLAGLH</sequence>
<evidence type="ECO:0000313" key="13">
    <source>
        <dbReference type="EMBL" id="MBB4842090.1"/>
    </source>
</evidence>
<dbReference type="SUPFAM" id="SSF50156">
    <property type="entry name" value="PDZ domain-like"/>
    <property type="match status" value="2"/>
</dbReference>
<dbReference type="Gene3D" id="2.30.42.10">
    <property type="match status" value="2"/>
</dbReference>
<dbReference type="EC" id="3.4.24.-" evidence="11"/>
<dbReference type="PROSITE" id="PS50106">
    <property type="entry name" value="PDZ"/>
    <property type="match status" value="1"/>
</dbReference>
<keyword evidence="7 11" id="KW-0862">Zinc</keyword>
<feature type="transmembrane region" description="Helical" evidence="11">
    <location>
        <begin position="377"/>
        <end position="397"/>
    </location>
</feature>
<evidence type="ECO:0000256" key="1">
    <source>
        <dbReference type="ARBA" id="ARBA00001947"/>
    </source>
</evidence>
<keyword evidence="6 11" id="KW-0378">Hydrolase</keyword>
<keyword evidence="10 11" id="KW-0472">Membrane</keyword>
<proteinExistence type="inferred from homology"/>
<comment type="cofactor">
    <cofactor evidence="1 11">
        <name>Zn(2+)</name>
        <dbReference type="ChEBI" id="CHEBI:29105"/>
    </cofactor>
</comment>
<dbReference type="InterPro" id="IPR008915">
    <property type="entry name" value="Peptidase_M50"/>
</dbReference>
<evidence type="ECO:0000256" key="10">
    <source>
        <dbReference type="ARBA" id="ARBA00023136"/>
    </source>
</evidence>
<dbReference type="GO" id="GO:0004222">
    <property type="term" value="F:metalloendopeptidase activity"/>
    <property type="evidence" value="ECO:0007669"/>
    <property type="project" value="InterPro"/>
</dbReference>
<protein>
    <recommendedName>
        <fullName evidence="11">Zinc metalloprotease</fullName>
        <ecNumber evidence="11">3.4.24.-</ecNumber>
    </recommendedName>
</protein>
<keyword evidence="4 13" id="KW-0645">Protease</keyword>
<dbReference type="Proteomes" id="UP000562027">
    <property type="component" value="Unassembled WGS sequence"/>
</dbReference>
<dbReference type="NCBIfam" id="TIGR00054">
    <property type="entry name" value="RIP metalloprotease RseP"/>
    <property type="match status" value="1"/>
</dbReference>
<dbReference type="PANTHER" id="PTHR42837">
    <property type="entry name" value="REGULATOR OF SIGMA-E PROTEASE RSEP"/>
    <property type="match status" value="1"/>
</dbReference>
<keyword evidence="11" id="KW-0479">Metal-binding</keyword>
<evidence type="ECO:0000256" key="6">
    <source>
        <dbReference type="ARBA" id="ARBA00022801"/>
    </source>
</evidence>
<evidence type="ECO:0000256" key="7">
    <source>
        <dbReference type="ARBA" id="ARBA00022833"/>
    </source>
</evidence>
<dbReference type="Pfam" id="PF17820">
    <property type="entry name" value="PDZ_6"/>
    <property type="match status" value="1"/>
</dbReference>
<dbReference type="InterPro" id="IPR036034">
    <property type="entry name" value="PDZ_sf"/>
</dbReference>
<dbReference type="GO" id="GO:0006508">
    <property type="term" value="P:proteolysis"/>
    <property type="evidence" value="ECO:0007669"/>
    <property type="project" value="UniProtKB-KW"/>
</dbReference>